<dbReference type="InterPro" id="IPR014729">
    <property type="entry name" value="Rossmann-like_a/b/a_fold"/>
</dbReference>
<evidence type="ECO:0000313" key="11">
    <source>
        <dbReference type="WBParaSite" id="L893_g9774.t1"/>
    </source>
</evidence>
<keyword evidence="5" id="KW-0548">Nucleotidyltransferase</keyword>
<keyword evidence="6" id="KW-0547">Nucleotide-binding</keyword>
<name>A0A1I8AWV2_9BILA</name>
<dbReference type="Pfam" id="PF00009">
    <property type="entry name" value="GTP_EFTU"/>
    <property type="match status" value="1"/>
</dbReference>
<dbReference type="InterPro" id="IPR050100">
    <property type="entry name" value="TRAFAC_GTPase_members"/>
</dbReference>
<dbReference type="PROSITE" id="PS00301">
    <property type="entry name" value="G_TR_1"/>
    <property type="match status" value="1"/>
</dbReference>
<dbReference type="SUPFAM" id="SSF52540">
    <property type="entry name" value="P-loop containing nucleoside triphosphate hydrolases"/>
    <property type="match status" value="1"/>
</dbReference>
<dbReference type="InterPro" id="IPR041757">
    <property type="entry name" value="CysN_GTP-bd"/>
</dbReference>
<dbReference type="GO" id="GO:0005525">
    <property type="term" value="F:GTP binding"/>
    <property type="evidence" value="ECO:0007669"/>
    <property type="project" value="UniProtKB-KW"/>
</dbReference>
<dbReference type="InterPro" id="IPR000795">
    <property type="entry name" value="T_Tr_GTP-bd_dom"/>
</dbReference>
<evidence type="ECO:0000256" key="1">
    <source>
        <dbReference type="ARBA" id="ARBA00007249"/>
    </source>
</evidence>
<organism evidence="10 11">
    <name type="scientific">Steinernema glaseri</name>
    <dbReference type="NCBI Taxonomy" id="37863"/>
    <lineage>
        <taxon>Eukaryota</taxon>
        <taxon>Metazoa</taxon>
        <taxon>Ecdysozoa</taxon>
        <taxon>Nematoda</taxon>
        <taxon>Chromadorea</taxon>
        <taxon>Rhabditida</taxon>
        <taxon>Tylenchina</taxon>
        <taxon>Panagrolaimomorpha</taxon>
        <taxon>Strongyloidoidea</taxon>
        <taxon>Steinernematidae</taxon>
        <taxon>Steinernema</taxon>
    </lineage>
</organism>
<dbReference type="InterPro" id="IPR009001">
    <property type="entry name" value="Transl_elong_EF1A/Init_IF2_C"/>
</dbReference>
<dbReference type="NCBIfam" id="NF003587">
    <property type="entry name" value="PRK05253.1"/>
    <property type="match status" value="1"/>
</dbReference>
<comment type="similarity">
    <text evidence="1">Belongs to the TRAFAC class translation factor GTPase superfamily. Classic translation factor GTPase family. EF-Tu/EF-1A subfamily.</text>
</comment>
<dbReference type="GO" id="GO:0004781">
    <property type="term" value="F:sulfate adenylyltransferase (ATP) activity"/>
    <property type="evidence" value="ECO:0007669"/>
    <property type="project" value="UniProtKB-EC"/>
</dbReference>
<dbReference type="InterPro" id="IPR054696">
    <property type="entry name" value="GTP-eEF1A_C"/>
</dbReference>
<dbReference type="CDD" id="cd04166">
    <property type="entry name" value="CysN_ATPS"/>
    <property type="match status" value="1"/>
</dbReference>
<evidence type="ECO:0000259" key="9">
    <source>
        <dbReference type="PROSITE" id="PS51722"/>
    </source>
</evidence>
<dbReference type="SUPFAM" id="SSF52402">
    <property type="entry name" value="Adenine nucleotide alpha hydrolases-like"/>
    <property type="match status" value="1"/>
</dbReference>
<evidence type="ECO:0000256" key="5">
    <source>
        <dbReference type="ARBA" id="ARBA00022695"/>
    </source>
</evidence>
<dbReference type="PANTHER" id="PTHR23115">
    <property type="entry name" value="TRANSLATION FACTOR"/>
    <property type="match status" value="1"/>
</dbReference>
<protein>
    <recommendedName>
        <fullName evidence="2">sulfate adenylyltransferase</fullName>
        <ecNumber evidence="2">2.7.7.4</ecNumber>
    </recommendedName>
</protein>
<keyword evidence="10" id="KW-1185">Reference proteome</keyword>
<keyword evidence="8" id="KW-0342">GTP-binding</keyword>
<dbReference type="InterPro" id="IPR027417">
    <property type="entry name" value="P-loop_NTPase"/>
</dbReference>
<evidence type="ECO:0000256" key="8">
    <source>
        <dbReference type="ARBA" id="ARBA00023134"/>
    </source>
</evidence>
<dbReference type="Gene3D" id="3.40.50.620">
    <property type="entry name" value="HUPs"/>
    <property type="match status" value="1"/>
</dbReference>
<keyword evidence="7" id="KW-0067">ATP-binding</keyword>
<dbReference type="Gene3D" id="3.40.50.300">
    <property type="entry name" value="P-loop containing nucleotide triphosphate hydrolases"/>
    <property type="match status" value="1"/>
</dbReference>
<dbReference type="InterPro" id="IPR011779">
    <property type="entry name" value="SO4_adenylTrfase_lsu"/>
</dbReference>
<feature type="domain" description="Tr-type G" evidence="9">
    <location>
        <begin position="185"/>
        <end position="407"/>
    </location>
</feature>
<dbReference type="SUPFAM" id="SSF50465">
    <property type="entry name" value="EF-Tu/eEF-1alpha/eIF2-gamma C-terminal domain"/>
    <property type="match status" value="1"/>
</dbReference>
<dbReference type="NCBIfam" id="TIGR02034">
    <property type="entry name" value="CysN"/>
    <property type="match status" value="1"/>
</dbReference>
<sequence length="571" mass="63817">MHVDTGHNYPEVIEFRDRRAAELNAELIVRSVEDSIARGTVVLRNETASRNGAQAVTLLEAIAEFGFDACFGGARRDEEKARAKERIVSFRDEFGQWDPKAQRPELWHLFNTRIHKGENLRVFPISNWTELDVWQYIQREAIDLPSIYYTHSREVVERQGLIVPITPLTPLLDGETSEWRDAADQGVLRLITAGSVDDGKSTLIGRLLVDSQGVFADQIAAIQRSKYKRGEDAEPDLALLTDGLEAEREQGITIDVAYRYFATPKRKFIVADTPGHEQYTRNMITGASTAQAAIILIDAHRAKDGELLTQTKRHSTVAKLLGLRHIVVAVNKMDLVDWDQAVFDRIHEAYRQLATQLGIEHFHIIPLSALKGENITQASPHTPWYQGLPLLPLLESLDLRENIQRPARLFVQWVARHGGSSAEGFRGYAGQLSGGRIQVGDSVQVWPSGKTAVITQLFRAGTEQVSVSDGDAVTVVLDRELDISRGDLLTLAHEAISTSKHFDAQLCWLDEQALNTTRSYWLKQGTRLTQAKVQAVHALRDVHSLQEQQATGTLSLNDIGHVSLHGLFHPD</sequence>
<dbReference type="GO" id="GO:0005524">
    <property type="term" value="F:ATP binding"/>
    <property type="evidence" value="ECO:0007669"/>
    <property type="project" value="UniProtKB-KW"/>
</dbReference>
<dbReference type="EC" id="2.7.7.4" evidence="2"/>
<dbReference type="WBParaSite" id="L893_g9774.t1">
    <property type="protein sequence ID" value="L893_g9774.t1"/>
    <property type="gene ID" value="L893_g9774"/>
</dbReference>
<dbReference type="GO" id="GO:0003924">
    <property type="term" value="F:GTPase activity"/>
    <property type="evidence" value="ECO:0007669"/>
    <property type="project" value="InterPro"/>
</dbReference>
<evidence type="ECO:0000256" key="2">
    <source>
        <dbReference type="ARBA" id="ARBA00012391"/>
    </source>
</evidence>
<reference evidence="11" key="1">
    <citation type="submission" date="2016-11" db="UniProtKB">
        <authorList>
            <consortium name="WormBaseParasite"/>
        </authorList>
    </citation>
    <scope>IDENTIFICATION</scope>
</reference>
<dbReference type="Pfam" id="PF01507">
    <property type="entry name" value="PAPS_reduct"/>
    <property type="match status" value="1"/>
</dbReference>
<evidence type="ECO:0000313" key="10">
    <source>
        <dbReference type="Proteomes" id="UP000095287"/>
    </source>
</evidence>
<evidence type="ECO:0000256" key="4">
    <source>
        <dbReference type="ARBA" id="ARBA00022679"/>
    </source>
</evidence>
<dbReference type="AlphaFoldDB" id="A0A1I8AWV2"/>
<dbReference type="Pfam" id="PF22594">
    <property type="entry name" value="GTP-eEF1A_C"/>
    <property type="match status" value="1"/>
</dbReference>
<dbReference type="GO" id="GO:0006790">
    <property type="term" value="P:sulfur compound metabolic process"/>
    <property type="evidence" value="ECO:0007669"/>
    <property type="project" value="InterPro"/>
</dbReference>
<dbReference type="InterPro" id="IPR009000">
    <property type="entry name" value="Transl_B-barrel_sf"/>
</dbReference>
<dbReference type="SUPFAM" id="SSF50447">
    <property type="entry name" value="Translation proteins"/>
    <property type="match status" value="1"/>
</dbReference>
<dbReference type="PROSITE" id="PS51722">
    <property type="entry name" value="G_TR_2"/>
    <property type="match status" value="1"/>
</dbReference>
<evidence type="ECO:0000256" key="7">
    <source>
        <dbReference type="ARBA" id="ARBA00022840"/>
    </source>
</evidence>
<dbReference type="InterPro" id="IPR031157">
    <property type="entry name" value="G_TR_CS"/>
</dbReference>
<keyword evidence="3" id="KW-0597">Phosphoprotein</keyword>
<dbReference type="Proteomes" id="UP000095287">
    <property type="component" value="Unplaced"/>
</dbReference>
<dbReference type="InterPro" id="IPR002500">
    <property type="entry name" value="PAPS_reduct_dom"/>
</dbReference>
<accession>A0A1I8AWV2</accession>
<dbReference type="FunFam" id="3.40.50.300:FF:000119">
    <property type="entry name" value="Sulfate adenylyltransferase subunit 1"/>
    <property type="match status" value="1"/>
</dbReference>
<proteinExistence type="inferred from homology"/>
<evidence type="ECO:0000256" key="3">
    <source>
        <dbReference type="ARBA" id="ARBA00022553"/>
    </source>
</evidence>
<evidence type="ECO:0000256" key="6">
    <source>
        <dbReference type="ARBA" id="ARBA00022741"/>
    </source>
</evidence>
<dbReference type="Gene3D" id="2.40.30.10">
    <property type="entry name" value="Translation factors"/>
    <property type="match status" value="2"/>
</dbReference>
<keyword evidence="4" id="KW-0808">Transferase</keyword>
<dbReference type="PRINTS" id="PR00315">
    <property type="entry name" value="ELONGATNFCT"/>
</dbReference>